<accession>A0A5J5BTZ2</accession>
<dbReference type="OrthoDB" id="1936278at2759"/>
<evidence type="ECO:0000313" key="3">
    <source>
        <dbReference type="Proteomes" id="UP000325577"/>
    </source>
</evidence>
<comment type="similarity">
    <text evidence="1">Belongs to the ARG7 family.</text>
</comment>
<evidence type="ECO:0000313" key="2">
    <source>
        <dbReference type="EMBL" id="KAA8546156.1"/>
    </source>
</evidence>
<dbReference type="Proteomes" id="UP000325577">
    <property type="component" value="Linkage Group LG10"/>
</dbReference>
<dbReference type="EMBL" id="CM018033">
    <property type="protein sequence ID" value="KAA8546156.1"/>
    <property type="molecule type" value="Genomic_DNA"/>
</dbReference>
<dbReference type="Pfam" id="PF02519">
    <property type="entry name" value="Auxin_inducible"/>
    <property type="match status" value="2"/>
</dbReference>
<name>A0A5J5BTZ2_9ASTE</name>
<sequence>MISSTKLIKMARKWQKLARIASSRTTWGMDADTCNTPTVDKGHFVVYTADRRRFVIPLVYLNNSNIRELLKIAEEEYALNHSQNQDIMISPKKIIKMARKWQRMAAIRRKRISLPAGTNKDVDTGSSCSSSSVAYKGHFVVYTADRRRFLFPLAYLNNYIFKEMLKMSEEEFGLPSDGPITLPCDAAFMDYVVSLVQSRPTEDIQKALLMSIATSRCSLPCSLQQLQTSQQLLVCGF</sequence>
<dbReference type="PANTHER" id="PTHR31175:SF50">
    <property type="entry name" value="AUXIN-RESPONSIVE PROTEIN FAMILY, PUTATIVE-RELATED"/>
    <property type="match status" value="1"/>
</dbReference>
<protein>
    <recommendedName>
        <fullName evidence="4">Auxin-responsive protein</fullName>
    </recommendedName>
</protein>
<dbReference type="InterPro" id="IPR003676">
    <property type="entry name" value="SAUR_fam"/>
</dbReference>
<evidence type="ECO:0000256" key="1">
    <source>
        <dbReference type="ARBA" id="ARBA00006974"/>
    </source>
</evidence>
<dbReference type="AlphaFoldDB" id="A0A5J5BTZ2"/>
<dbReference type="GO" id="GO:0009733">
    <property type="term" value="P:response to auxin"/>
    <property type="evidence" value="ECO:0007669"/>
    <property type="project" value="InterPro"/>
</dbReference>
<proteinExistence type="inferred from homology"/>
<keyword evidence="3" id="KW-1185">Reference proteome</keyword>
<dbReference type="PANTHER" id="PTHR31175">
    <property type="entry name" value="AUXIN-RESPONSIVE FAMILY PROTEIN"/>
    <property type="match status" value="1"/>
</dbReference>
<organism evidence="2 3">
    <name type="scientific">Nyssa sinensis</name>
    <dbReference type="NCBI Taxonomy" id="561372"/>
    <lineage>
        <taxon>Eukaryota</taxon>
        <taxon>Viridiplantae</taxon>
        <taxon>Streptophyta</taxon>
        <taxon>Embryophyta</taxon>
        <taxon>Tracheophyta</taxon>
        <taxon>Spermatophyta</taxon>
        <taxon>Magnoliopsida</taxon>
        <taxon>eudicotyledons</taxon>
        <taxon>Gunneridae</taxon>
        <taxon>Pentapetalae</taxon>
        <taxon>asterids</taxon>
        <taxon>Cornales</taxon>
        <taxon>Nyssaceae</taxon>
        <taxon>Nyssa</taxon>
    </lineage>
</organism>
<reference evidence="2 3" key="1">
    <citation type="submission" date="2019-09" db="EMBL/GenBank/DDBJ databases">
        <title>A chromosome-level genome assembly of the Chinese tupelo Nyssa sinensis.</title>
        <authorList>
            <person name="Yang X."/>
            <person name="Kang M."/>
            <person name="Yang Y."/>
            <person name="Xiong H."/>
            <person name="Wang M."/>
            <person name="Zhang Z."/>
            <person name="Wang Z."/>
            <person name="Wu H."/>
            <person name="Ma T."/>
            <person name="Liu J."/>
            <person name="Xi Z."/>
        </authorList>
    </citation>
    <scope>NUCLEOTIDE SEQUENCE [LARGE SCALE GENOMIC DNA]</scope>
    <source>
        <strain evidence="2">J267</strain>
        <tissue evidence="2">Leaf</tissue>
    </source>
</reference>
<evidence type="ECO:0008006" key="4">
    <source>
        <dbReference type="Google" id="ProtNLM"/>
    </source>
</evidence>
<gene>
    <name evidence="2" type="ORF">F0562_020950</name>
</gene>